<dbReference type="KEGG" id="btab:109041083"/>
<keyword evidence="5" id="KW-0353">Hemolymph clotting</keyword>
<keyword evidence="3 10" id="KW-0732">Signal</keyword>
<keyword evidence="2" id="KW-0645">Protease</keyword>
<dbReference type="PANTHER" id="PTHR24252">
    <property type="entry name" value="ACROSIN-RELATED"/>
    <property type="match status" value="1"/>
</dbReference>
<sequence length="320" mass="35608">MNASAWMLKLVISAILFLLTPPAQTFSDEDIETTINREIVEKLSSLPGQDICGTSRTIQGRIVGGMPAKLGDWPWAVGMGLTLKYNNAYRFACGAALISNRHLVTAAHCFKDFKEPSFQPKNQNFDTEGMAFRIGELVLNNTIDERATPKIYRPAKIAVHPRFGDDTTEGFDIAVITLDSEVQFTDLIRPICLPTRDFFFKDDFEGETVTVVGWGKRQDKRGAPSSNQLMQVQLPILSSVECLTLLQRIQIKFSPDGFCAYSENKDACQGDSGGPTMLYRDGKWYLYGVVSYGRGCARKEAPGVYNKVHTHLKFIVDSLG</sequence>
<keyword evidence="6" id="KW-0720">Serine protease</keyword>
<feature type="signal peptide" evidence="10">
    <location>
        <begin position="1"/>
        <end position="25"/>
    </location>
</feature>
<evidence type="ECO:0000256" key="6">
    <source>
        <dbReference type="ARBA" id="ARBA00022825"/>
    </source>
</evidence>
<proteinExistence type="predicted"/>
<evidence type="ECO:0000256" key="7">
    <source>
        <dbReference type="ARBA" id="ARBA00023157"/>
    </source>
</evidence>
<dbReference type="SUPFAM" id="SSF50494">
    <property type="entry name" value="Trypsin-like serine proteases"/>
    <property type="match status" value="1"/>
</dbReference>
<dbReference type="InterPro" id="IPR018114">
    <property type="entry name" value="TRYPSIN_HIS"/>
</dbReference>
<comment type="catalytic activity">
    <reaction evidence="8">
        <text>Selective cleavage of 103-Arg-|-Ser-104 and 124-Ile-|-Ile-125 bonds in Limulus clotting factor B to form activated factor B. Cleavage of -Pro-Arg-|-Xaa- bonds in synthetic substrates.</text>
        <dbReference type="EC" id="3.4.21.84"/>
    </reaction>
</comment>
<keyword evidence="4" id="KW-0378">Hydrolase</keyword>
<dbReference type="InterPro" id="IPR001254">
    <property type="entry name" value="Trypsin_dom"/>
</dbReference>
<evidence type="ECO:0000256" key="9">
    <source>
        <dbReference type="ARBA" id="ARBA00066707"/>
    </source>
</evidence>
<dbReference type="Pfam" id="PF00089">
    <property type="entry name" value="Trypsin"/>
    <property type="match status" value="1"/>
</dbReference>
<dbReference type="GO" id="GO:0042381">
    <property type="term" value="P:hemolymph coagulation"/>
    <property type="evidence" value="ECO:0007669"/>
    <property type="project" value="UniProtKB-KW"/>
</dbReference>
<keyword evidence="7" id="KW-1015">Disulfide bond</keyword>
<dbReference type="CDD" id="cd00190">
    <property type="entry name" value="Tryp_SPc"/>
    <property type="match status" value="1"/>
</dbReference>
<reference evidence="12" key="1">
    <citation type="submission" date="2021-12" db="EMBL/GenBank/DDBJ databases">
        <authorList>
            <person name="King R."/>
        </authorList>
    </citation>
    <scope>NUCLEOTIDE SEQUENCE</scope>
</reference>
<evidence type="ECO:0000256" key="10">
    <source>
        <dbReference type="SAM" id="SignalP"/>
    </source>
</evidence>
<dbReference type="Gene3D" id="2.40.10.10">
    <property type="entry name" value="Trypsin-like serine proteases"/>
    <property type="match status" value="1"/>
</dbReference>
<evidence type="ECO:0000256" key="4">
    <source>
        <dbReference type="ARBA" id="ARBA00022801"/>
    </source>
</evidence>
<dbReference type="PROSITE" id="PS00134">
    <property type="entry name" value="TRYPSIN_HIS"/>
    <property type="match status" value="1"/>
</dbReference>
<gene>
    <name evidence="12" type="ORF">BEMITA_LOCUS11784</name>
</gene>
<evidence type="ECO:0000256" key="5">
    <source>
        <dbReference type="ARBA" id="ARBA00022820"/>
    </source>
</evidence>
<evidence type="ECO:0000313" key="13">
    <source>
        <dbReference type="Proteomes" id="UP001152759"/>
    </source>
</evidence>
<organism evidence="12 13">
    <name type="scientific">Bemisia tabaci</name>
    <name type="common">Sweetpotato whitefly</name>
    <name type="synonym">Aleurodes tabaci</name>
    <dbReference type="NCBI Taxonomy" id="7038"/>
    <lineage>
        <taxon>Eukaryota</taxon>
        <taxon>Metazoa</taxon>
        <taxon>Ecdysozoa</taxon>
        <taxon>Arthropoda</taxon>
        <taxon>Hexapoda</taxon>
        <taxon>Insecta</taxon>
        <taxon>Pterygota</taxon>
        <taxon>Neoptera</taxon>
        <taxon>Paraneoptera</taxon>
        <taxon>Hemiptera</taxon>
        <taxon>Sternorrhyncha</taxon>
        <taxon>Aleyrodoidea</taxon>
        <taxon>Aleyrodidae</taxon>
        <taxon>Aleyrodinae</taxon>
        <taxon>Bemisia</taxon>
    </lineage>
</organism>
<dbReference type="InterPro" id="IPR009003">
    <property type="entry name" value="Peptidase_S1_PA"/>
</dbReference>
<keyword evidence="1" id="KW-0768">Sushi</keyword>
<feature type="domain" description="Peptidase S1" evidence="11">
    <location>
        <begin position="62"/>
        <end position="320"/>
    </location>
</feature>
<dbReference type="Proteomes" id="UP001152759">
    <property type="component" value="Chromosome 7"/>
</dbReference>
<protein>
    <recommendedName>
        <fullName evidence="9">limulus clotting factor C</fullName>
        <ecNumber evidence="9">3.4.21.84</ecNumber>
    </recommendedName>
</protein>
<evidence type="ECO:0000259" key="11">
    <source>
        <dbReference type="PROSITE" id="PS50240"/>
    </source>
</evidence>
<evidence type="ECO:0000256" key="3">
    <source>
        <dbReference type="ARBA" id="ARBA00022729"/>
    </source>
</evidence>
<evidence type="ECO:0000313" key="12">
    <source>
        <dbReference type="EMBL" id="CAH0393370.1"/>
    </source>
</evidence>
<evidence type="ECO:0000256" key="2">
    <source>
        <dbReference type="ARBA" id="ARBA00022670"/>
    </source>
</evidence>
<feature type="chain" id="PRO_5040484409" description="limulus clotting factor C" evidence="10">
    <location>
        <begin position="26"/>
        <end position="320"/>
    </location>
</feature>
<dbReference type="FunFam" id="2.40.10.10:FF:000120">
    <property type="entry name" value="Putative serine protease"/>
    <property type="match status" value="1"/>
</dbReference>
<dbReference type="EMBL" id="OU963868">
    <property type="protein sequence ID" value="CAH0393370.1"/>
    <property type="molecule type" value="Genomic_DNA"/>
</dbReference>
<dbReference type="PRINTS" id="PR00722">
    <property type="entry name" value="CHYMOTRYPSIN"/>
</dbReference>
<dbReference type="GO" id="GO:0006508">
    <property type="term" value="P:proteolysis"/>
    <property type="evidence" value="ECO:0007669"/>
    <property type="project" value="UniProtKB-KW"/>
</dbReference>
<dbReference type="InterPro" id="IPR001314">
    <property type="entry name" value="Peptidase_S1A"/>
</dbReference>
<dbReference type="AlphaFoldDB" id="A0A9P0AM12"/>
<dbReference type="SMART" id="SM00020">
    <property type="entry name" value="Tryp_SPc"/>
    <property type="match status" value="1"/>
</dbReference>
<evidence type="ECO:0000256" key="8">
    <source>
        <dbReference type="ARBA" id="ARBA00052079"/>
    </source>
</evidence>
<dbReference type="PANTHER" id="PTHR24252:SF7">
    <property type="entry name" value="HYALIN"/>
    <property type="match status" value="1"/>
</dbReference>
<accession>A0A9P0AM12</accession>
<dbReference type="InterPro" id="IPR043504">
    <property type="entry name" value="Peptidase_S1_PA_chymotrypsin"/>
</dbReference>
<dbReference type="EC" id="3.4.21.84" evidence="9"/>
<dbReference type="GO" id="GO:0004252">
    <property type="term" value="F:serine-type endopeptidase activity"/>
    <property type="evidence" value="ECO:0007669"/>
    <property type="project" value="InterPro"/>
</dbReference>
<evidence type="ECO:0000256" key="1">
    <source>
        <dbReference type="ARBA" id="ARBA00022659"/>
    </source>
</evidence>
<keyword evidence="13" id="KW-1185">Reference proteome</keyword>
<name>A0A9P0AM12_BEMTA</name>
<dbReference type="PROSITE" id="PS50240">
    <property type="entry name" value="TRYPSIN_DOM"/>
    <property type="match status" value="1"/>
</dbReference>